<feature type="compositionally biased region" description="Low complexity" evidence="1">
    <location>
        <begin position="204"/>
        <end position="220"/>
    </location>
</feature>
<dbReference type="EMBL" id="JAEUXJ010000017">
    <property type="protein sequence ID" value="MBL6458637.1"/>
    <property type="molecule type" value="Genomic_DNA"/>
</dbReference>
<protein>
    <submittedName>
        <fullName evidence="3">Helix-turn-helix domain-containing protein</fullName>
    </submittedName>
</protein>
<dbReference type="Proteomes" id="UP000606490">
    <property type="component" value="Unassembled WGS sequence"/>
</dbReference>
<evidence type="ECO:0000313" key="4">
    <source>
        <dbReference type="Proteomes" id="UP000606490"/>
    </source>
</evidence>
<dbReference type="Pfam" id="PF13384">
    <property type="entry name" value="HTH_23"/>
    <property type="match status" value="1"/>
</dbReference>
<accession>A0ABS1VAH0</accession>
<evidence type="ECO:0000256" key="1">
    <source>
        <dbReference type="SAM" id="MobiDB-lite"/>
    </source>
</evidence>
<sequence length="249" mass="27197">MAAYAGGRPVTPSYTARRPSIAARARRQGRFDEAARLHAAGASLSAISRQLGVDRKTLRRWLRAGAMPSWRQPQRGSVLDPYRDHLERRWAEGCHNAAPAMAGTEGTGRSGPRRHRPQLGNRPPQGGAGRISGTPDRQRQAMATALGPARGAATDGRTSDPVAARPGLRRAAARSRCPRWQPQPLPRSGLEASYERRVTSPWQTFSPSRRGRTSPTSSPSCKRISPLWRPRSACPGRPARPRDRSAASR</sequence>
<feature type="compositionally biased region" description="Basic residues" evidence="1">
    <location>
        <begin position="167"/>
        <end position="177"/>
    </location>
</feature>
<dbReference type="InterPro" id="IPR017894">
    <property type="entry name" value="HTH_IS21_transposase_type"/>
</dbReference>
<dbReference type="PROSITE" id="PS50531">
    <property type="entry name" value="HTH_IS21"/>
    <property type="match status" value="1"/>
</dbReference>
<feature type="compositionally biased region" description="Basic and acidic residues" evidence="1">
    <location>
        <begin position="240"/>
        <end position="249"/>
    </location>
</feature>
<comment type="caution">
    <text evidence="3">The sequence shown here is derived from an EMBL/GenBank/DDBJ whole genome shotgun (WGS) entry which is preliminary data.</text>
</comment>
<reference evidence="3 4" key="1">
    <citation type="submission" date="2021-01" db="EMBL/GenBank/DDBJ databases">
        <title>Belnapia mucosa sp. nov. and Belnapia arida sp. nov., isolated from the Tabernas Desert (Almeria, Spain).</title>
        <authorList>
            <person name="Molina-Menor E."/>
            <person name="Vidal-Verdu A."/>
            <person name="Calonge A."/>
            <person name="Satari L."/>
            <person name="Pereto Magraner J."/>
            <person name="Porcar Miralles M."/>
        </authorList>
    </citation>
    <scope>NUCLEOTIDE SEQUENCE [LARGE SCALE GENOMIC DNA]</scope>
    <source>
        <strain evidence="3 4">T6</strain>
    </source>
</reference>
<feature type="region of interest" description="Disordered" evidence="1">
    <location>
        <begin position="93"/>
        <end position="249"/>
    </location>
</feature>
<organism evidence="3 4">
    <name type="scientific">Belnapia mucosa</name>
    <dbReference type="NCBI Taxonomy" id="2804532"/>
    <lineage>
        <taxon>Bacteria</taxon>
        <taxon>Pseudomonadati</taxon>
        <taxon>Pseudomonadota</taxon>
        <taxon>Alphaproteobacteria</taxon>
        <taxon>Acetobacterales</taxon>
        <taxon>Roseomonadaceae</taxon>
        <taxon>Belnapia</taxon>
    </lineage>
</organism>
<keyword evidence="4" id="KW-1185">Reference proteome</keyword>
<name>A0ABS1VAH0_9PROT</name>
<proteinExistence type="predicted"/>
<feature type="region of interest" description="Disordered" evidence="1">
    <location>
        <begin position="1"/>
        <end position="27"/>
    </location>
</feature>
<feature type="domain" description="HTH IS21-type" evidence="2">
    <location>
        <begin position="29"/>
        <end position="90"/>
    </location>
</feature>
<dbReference type="Gene3D" id="1.10.10.60">
    <property type="entry name" value="Homeodomain-like"/>
    <property type="match status" value="1"/>
</dbReference>
<evidence type="ECO:0000259" key="2">
    <source>
        <dbReference type="PROSITE" id="PS50531"/>
    </source>
</evidence>
<evidence type="ECO:0000313" key="3">
    <source>
        <dbReference type="EMBL" id="MBL6458637.1"/>
    </source>
</evidence>
<gene>
    <name evidence="3" type="ORF">JMJ55_25180</name>
</gene>